<keyword evidence="3" id="KW-1185">Reference proteome</keyword>
<name>A0ABV6KFY2_9BACI</name>
<sequence length="59" mass="7145">MLYSFIEKKFVDELIITVAPTLIGKRIRLFKEGDYEIEYSLQGMKRFKQFVELHYKLKV</sequence>
<dbReference type="Pfam" id="PF01872">
    <property type="entry name" value="RibD_C"/>
    <property type="match status" value="1"/>
</dbReference>
<evidence type="ECO:0000259" key="1">
    <source>
        <dbReference type="Pfam" id="PF01872"/>
    </source>
</evidence>
<evidence type="ECO:0000313" key="3">
    <source>
        <dbReference type="Proteomes" id="UP001589838"/>
    </source>
</evidence>
<protein>
    <submittedName>
        <fullName evidence="2">Dihydrofolate reductase family protein</fullName>
    </submittedName>
</protein>
<dbReference type="InterPro" id="IPR024072">
    <property type="entry name" value="DHFR-like_dom_sf"/>
</dbReference>
<feature type="domain" description="Bacterial bifunctional deaminase-reductase C-terminal" evidence="1">
    <location>
        <begin position="3"/>
        <end position="47"/>
    </location>
</feature>
<organism evidence="2 3">
    <name type="scientific">Halalkalibacter kiskunsagensis</name>
    <dbReference type="NCBI Taxonomy" id="1548599"/>
    <lineage>
        <taxon>Bacteria</taxon>
        <taxon>Bacillati</taxon>
        <taxon>Bacillota</taxon>
        <taxon>Bacilli</taxon>
        <taxon>Bacillales</taxon>
        <taxon>Bacillaceae</taxon>
        <taxon>Halalkalibacter</taxon>
    </lineage>
</organism>
<dbReference type="SUPFAM" id="SSF53597">
    <property type="entry name" value="Dihydrofolate reductase-like"/>
    <property type="match status" value="1"/>
</dbReference>
<dbReference type="EMBL" id="JBHLUX010000061">
    <property type="protein sequence ID" value="MFC0472223.1"/>
    <property type="molecule type" value="Genomic_DNA"/>
</dbReference>
<dbReference type="InterPro" id="IPR002734">
    <property type="entry name" value="RibDG_C"/>
</dbReference>
<dbReference type="Gene3D" id="3.40.430.10">
    <property type="entry name" value="Dihydrofolate Reductase, subunit A"/>
    <property type="match status" value="1"/>
</dbReference>
<evidence type="ECO:0000313" key="2">
    <source>
        <dbReference type="EMBL" id="MFC0472223.1"/>
    </source>
</evidence>
<dbReference type="RefSeq" id="WP_335964162.1">
    <property type="nucleotide sequence ID" value="NZ_JAXBLX010000090.1"/>
</dbReference>
<gene>
    <name evidence="2" type="ORF">ACFFHM_17385</name>
</gene>
<reference evidence="2 3" key="1">
    <citation type="submission" date="2024-09" db="EMBL/GenBank/DDBJ databases">
        <authorList>
            <person name="Sun Q."/>
            <person name="Mori K."/>
        </authorList>
    </citation>
    <scope>NUCLEOTIDE SEQUENCE [LARGE SCALE GENOMIC DNA]</scope>
    <source>
        <strain evidence="2 3">NCAIM B.02610</strain>
    </source>
</reference>
<accession>A0ABV6KFY2</accession>
<comment type="caution">
    <text evidence="2">The sequence shown here is derived from an EMBL/GenBank/DDBJ whole genome shotgun (WGS) entry which is preliminary data.</text>
</comment>
<proteinExistence type="predicted"/>
<dbReference type="Proteomes" id="UP001589838">
    <property type="component" value="Unassembled WGS sequence"/>
</dbReference>